<dbReference type="GeneID" id="37062722"/>
<gene>
    <name evidence="7" type="ORF">BO70DRAFT_320619</name>
</gene>
<dbReference type="CDD" id="cd22647">
    <property type="entry name" value="CTF3_NTD_HEAT"/>
    <property type="match status" value="1"/>
</dbReference>
<dbReference type="VEuPathDB" id="FungiDB:BO70DRAFT_320619"/>
<dbReference type="OrthoDB" id="378564at2759"/>
<evidence type="ECO:0000256" key="3">
    <source>
        <dbReference type="ARBA" id="ARBA00005470"/>
    </source>
</evidence>
<evidence type="ECO:0000313" key="7">
    <source>
        <dbReference type="EMBL" id="PWY72340.1"/>
    </source>
</evidence>
<evidence type="ECO:0000313" key="8">
    <source>
        <dbReference type="Proteomes" id="UP000247233"/>
    </source>
</evidence>
<dbReference type="GO" id="GO:0034080">
    <property type="term" value="P:CENP-A containing chromatin assembly"/>
    <property type="evidence" value="ECO:0007669"/>
    <property type="project" value="TreeGrafter"/>
</dbReference>
<proteinExistence type="inferred from homology"/>
<accession>A0A317VK95</accession>
<evidence type="ECO:0000256" key="2">
    <source>
        <dbReference type="ARBA" id="ARBA00004584"/>
    </source>
</evidence>
<sequence>MSSESDSGREIEVRPDSLQDAVEHFEAVAFVPAKHRYTDAGQLAKTIATRAYESGIPQAALERLLKVLTTSNALDQGTTTTLVKNLYPLESISSKLITQVVCCLGPAKTKPSPATQALLVRWLILVYDFIEDKSHLSKLYAVLFNYLDMMSLRKPLCHLLSFITRRKHVKPFRIQALMELVSASGGEEKELLILLNVFKNYCPDVIVGDLGLSGRKGSFFKHPDPEWTGHVRDIQDTHLERLQAAQPTFQVVHRGTSKRSKMESIVPDVQTSRVSYSHTSLEELRGIEHFVEKIDKIELPNQIISMLGNNLAQKYLFLVHPEAANHRLNDWLKAFLGDQLEYARTSEVEEADALGYILTLAVEYVQYTKEIPGAFVSFLKQYLHSWNGRDNKEQILGLLEYMPIEDFDSIHRDVLLPVESAMLGRAFSSRTALLDFYASLIRQWGIRLRASSSHSEESVPLGRLITHAELLASSALECLTTAQPSADDGSDSEKPATLSILDFYCTLAELFSHASMNASIRITVPLAPAVYTLVFTPISSVISIMSSVLASYKSSFESSLTSPVLQVPNPPDSLYPTDLVGQFNGYIMDVCNLVWRNRGLNSEDPNALGCLIPAATVSALTRFIRESNEYARKRDTAFSFTVSSIFSLSHHVALCNMSAACFSDIEDENNIGENQPKLKRPVTQKALSALEKEGGTKVTWQEYRVRMLDWLDATGSVGIGSLMRSTMKALRKD</sequence>
<dbReference type="GO" id="GO:0005634">
    <property type="term" value="C:nucleus"/>
    <property type="evidence" value="ECO:0007669"/>
    <property type="project" value="UniProtKB-SubCell"/>
</dbReference>
<comment type="similarity">
    <text evidence="3">Belongs to the CENP-I/CTF3 family.</text>
</comment>
<dbReference type="PANTHER" id="PTHR48208:SF2">
    <property type="entry name" value="CENTROMERE PROTEIN I"/>
    <property type="match status" value="1"/>
</dbReference>
<organism evidence="7 8">
    <name type="scientific">Aspergillus heteromorphus CBS 117.55</name>
    <dbReference type="NCBI Taxonomy" id="1448321"/>
    <lineage>
        <taxon>Eukaryota</taxon>
        <taxon>Fungi</taxon>
        <taxon>Dikarya</taxon>
        <taxon>Ascomycota</taxon>
        <taxon>Pezizomycotina</taxon>
        <taxon>Eurotiomycetes</taxon>
        <taxon>Eurotiomycetidae</taxon>
        <taxon>Eurotiales</taxon>
        <taxon>Aspergillaceae</taxon>
        <taxon>Aspergillus</taxon>
        <taxon>Aspergillus subgen. Circumdati</taxon>
    </lineage>
</organism>
<name>A0A317VK95_9EURO</name>
<dbReference type="InterPro" id="IPR012485">
    <property type="entry name" value="CENP-I"/>
</dbReference>
<dbReference type="GO" id="GO:0000070">
    <property type="term" value="P:mitotic sister chromatid segregation"/>
    <property type="evidence" value="ECO:0007669"/>
    <property type="project" value="TreeGrafter"/>
</dbReference>
<reference evidence="7 8" key="1">
    <citation type="submission" date="2016-12" db="EMBL/GenBank/DDBJ databases">
        <title>The genomes of Aspergillus section Nigri reveals drivers in fungal speciation.</title>
        <authorList>
            <consortium name="DOE Joint Genome Institute"/>
            <person name="Vesth T.C."/>
            <person name="Nybo J."/>
            <person name="Theobald S."/>
            <person name="Brandl J."/>
            <person name="Frisvad J.C."/>
            <person name="Nielsen K.F."/>
            <person name="Lyhne E.K."/>
            <person name="Kogle M.E."/>
            <person name="Kuo A."/>
            <person name="Riley R."/>
            <person name="Clum A."/>
            <person name="Nolan M."/>
            <person name="Lipzen A."/>
            <person name="Salamov A."/>
            <person name="Henrissat B."/>
            <person name="Wiebenga A."/>
            <person name="De Vries R.P."/>
            <person name="Grigoriev I.V."/>
            <person name="Mortensen U.H."/>
            <person name="Andersen M.R."/>
            <person name="Baker S.E."/>
        </authorList>
    </citation>
    <scope>NUCLEOTIDE SEQUENCE [LARGE SCALE GENOMIC DNA]</scope>
    <source>
        <strain evidence="7 8">CBS 117.55</strain>
    </source>
</reference>
<comment type="subcellular location">
    <subcellularLocation>
        <location evidence="2">Chromosome</location>
        <location evidence="2">Centromere</location>
    </subcellularLocation>
    <subcellularLocation>
        <location evidence="1">Nucleus</location>
    </subcellularLocation>
</comment>
<dbReference type="EMBL" id="MSFL01000026">
    <property type="protein sequence ID" value="PWY72340.1"/>
    <property type="molecule type" value="Genomic_DNA"/>
</dbReference>
<dbReference type="RefSeq" id="XP_025396442.1">
    <property type="nucleotide sequence ID" value="XM_025540485.1"/>
</dbReference>
<dbReference type="AlphaFoldDB" id="A0A317VK95"/>
<evidence type="ECO:0000256" key="5">
    <source>
        <dbReference type="ARBA" id="ARBA00023242"/>
    </source>
</evidence>
<keyword evidence="6" id="KW-0137">Centromere</keyword>
<dbReference type="Proteomes" id="UP000247233">
    <property type="component" value="Unassembled WGS sequence"/>
</dbReference>
<dbReference type="PANTHER" id="PTHR48208">
    <property type="entry name" value="CENTROMERE PROTEIN I"/>
    <property type="match status" value="1"/>
</dbReference>
<evidence type="ECO:0000256" key="4">
    <source>
        <dbReference type="ARBA" id="ARBA00022454"/>
    </source>
</evidence>
<comment type="caution">
    <text evidence="7">The sequence shown here is derived from an EMBL/GenBank/DDBJ whole genome shotgun (WGS) entry which is preliminary data.</text>
</comment>
<dbReference type="STRING" id="1448321.A0A317VK95"/>
<evidence type="ECO:0000256" key="1">
    <source>
        <dbReference type="ARBA" id="ARBA00004123"/>
    </source>
</evidence>
<evidence type="ECO:0000256" key="6">
    <source>
        <dbReference type="ARBA" id="ARBA00023328"/>
    </source>
</evidence>
<dbReference type="GO" id="GO:0000939">
    <property type="term" value="C:inner kinetochore"/>
    <property type="evidence" value="ECO:0007669"/>
    <property type="project" value="TreeGrafter"/>
</dbReference>
<keyword evidence="4" id="KW-0158">Chromosome</keyword>
<keyword evidence="8" id="KW-1185">Reference proteome</keyword>
<protein>
    <submittedName>
        <fullName evidence="7">Mis6 domain protein</fullName>
    </submittedName>
</protein>
<keyword evidence="5" id="KW-0539">Nucleus</keyword>
<dbReference type="Pfam" id="PF07778">
    <property type="entry name" value="CENP-I"/>
    <property type="match status" value="1"/>
</dbReference>